<gene>
    <name evidence="1" type="ORF">F0185_11840</name>
</gene>
<proteinExistence type="predicted"/>
<evidence type="ECO:0000313" key="1">
    <source>
        <dbReference type="EMBL" id="NHZ34273.1"/>
    </source>
</evidence>
<sequence>MGLSTAGLAFRPNLSTLGELDLVQTVFGNSVFPLPEMQNSHDIRVPGNVTVESKNGASFVYNSEIADRILFEGHSLQPSVFEALGAPEIVVVFCHYDSGGSFGYAILKNGVTVRSRVHVMEKTTDTGEPNNFELPWLQAKSFIEEEGEPPAYRNLNTGEVSSESYVTAHLLAQVMNGLFGLCPWDDWDYRTKMNFYSRERLAK</sequence>
<name>A0ABX0LHG7_9BURK</name>
<keyword evidence="2" id="KW-1185">Reference proteome</keyword>
<evidence type="ECO:0000313" key="2">
    <source>
        <dbReference type="Proteomes" id="UP000785613"/>
    </source>
</evidence>
<dbReference type="RefSeq" id="WP_167224607.1">
    <property type="nucleotide sequence ID" value="NZ_VUYU01000006.1"/>
</dbReference>
<protein>
    <submittedName>
        <fullName evidence="1">Uncharacterized protein</fullName>
    </submittedName>
</protein>
<reference evidence="1 2" key="1">
    <citation type="submission" date="2019-09" db="EMBL/GenBank/DDBJ databases">
        <title>Taxonomy of Antarctic Massilia spp.: description of Massilia rubra sp. nov., Massilia aquatica sp. nov., Massilia mucilaginosa sp. nov., Massilia frigida sp. nov. isolated from streams, lakes and regoliths.</title>
        <authorList>
            <person name="Holochova P."/>
            <person name="Sedlacek I."/>
            <person name="Kralova S."/>
            <person name="Maslanova I."/>
            <person name="Busse H.-J."/>
            <person name="Stankova E."/>
            <person name="Vrbovska V."/>
            <person name="Kovarovic V."/>
            <person name="Bartak M."/>
            <person name="Svec P."/>
            <person name="Pantucek R."/>
        </authorList>
    </citation>
    <scope>NUCLEOTIDE SEQUENCE [LARGE SCALE GENOMIC DNA]</scope>
    <source>
        <strain evidence="1 2">CCM 8692</strain>
    </source>
</reference>
<organism evidence="1 2">
    <name type="scientific">Massilia rubra</name>
    <dbReference type="NCBI Taxonomy" id="2607910"/>
    <lineage>
        <taxon>Bacteria</taxon>
        <taxon>Pseudomonadati</taxon>
        <taxon>Pseudomonadota</taxon>
        <taxon>Betaproteobacteria</taxon>
        <taxon>Burkholderiales</taxon>
        <taxon>Oxalobacteraceae</taxon>
        <taxon>Telluria group</taxon>
        <taxon>Massilia</taxon>
    </lineage>
</organism>
<accession>A0ABX0LHG7</accession>
<dbReference type="EMBL" id="VUYU01000006">
    <property type="protein sequence ID" value="NHZ34273.1"/>
    <property type="molecule type" value="Genomic_DNA"/>
</dbReference>
<dbReference type="Proteomes" id="UP000785613">
    <property type="component" value="Unassembled WGS sequence"/>
</dbReference>
<comment type="caution">
    <text evidence="1">The sequence shown here is derived from an EMBL/GenBank/DDBJ whole genome shotgun (WGS) entry which is preliminary data.</text>
</comment>